<dbReference type="Gene3D" id="3.30.420.40">
    <property type="match status" value="2"/>
</dbReference>
<dbReference type="Gene3D" id="3.90.640.10">
    <property type="entry name" value="Actin, Chain A, domain 4"/>
    <property type="match status" value="1"/>
</dbReference>
<dbReference type="AlphaFoldDB" id="A0A5J4U9K8"/>
<sequence length="136" mass="14978">YEMPDGQILTIGSERFKIPEALLQPQLFRSDSIGVHDLLYQAITNCDPMIQKDLYSNIVLSGGSSLFEGFSDRLHKEIADLAPNILKVIISASPDRKNAAWVGGSILASLSTFRDMCITKEEYNESGAGIVNRKCV</sequence>
<gene>
    <name evidence="2" type="ORF">EZS28_037880</name>
</gene>
<feature type="non-terminal residue" evidence="2">
    <location>
        <position position="1"/>
    </location>
</feature>
<comment type="caution">
    <text evidence="2">The sequence shown here is derived from an EMBL/GenBank/DDBJ whole genome shotgun (WGS) entry which is preliminary data.</text>
</comment>
<dbReference type="SUPFAM" id="SSF53067">
    <property type="entry name" value="Actin-like ATPase domain"/>
    <property type="match status" value="1"/>
</dbReference>
<protein>
    <submittedName>
        <fullName evidence="2">Putative Actin</fullName>
    </submittedName>
</protein>
<dbReference type="FunFam" id="3.30.420.40:FF:000058">
    <property type="entry name" value="Putative actin-related protein 5"/>
    <property type="match status" value="1"/>
</dbReference>
<evidence type="ECO:0000313" key="2">
    <source>
        <dbReference type="EMBL" id="KAA6366592.1"/>
    </source>
</evidence>
<comment type="similarity">
    <text evidence="1">Belongs to the actin family.</text>
</comment>
<dbReference type="PANTHER" id="PTHR11937">
    <property type="entry name" value="ACTIN"/>
    <property type="match status" value="1"/>
</dbReference>
<dbReference type="EMBL" id="SNRW01019213">
    <property type="protein sequence ID" value="KAA6366592.1"/>
    <property type="molecule type" value="Genomic_DNA"/>
</dbReference>
<dbReference type="Proteomes" id="UP000324800">
    <property type="component" value="Unassembled WGS sequence"/>
</dbReference>
<dbReference type="InterPro" id="IPR004000">
    <property type="entry name" value="Actin"/>
</dbReference>
<proteinExistence type="inferred from homology"/>
<dbReference type="Pfam" id="PF00022">
    <property type="entry name" value="Actin"/>
    <property type="match status" value="1"/>
</dbReference>
<reference evidence="2 3" key="1">
    <citation type="submission" date="2019-03" db="EMBL/GenBank/DDBJ databases">
        <title>Single cell metagenomics reveals metabolic interactions within the superorganism composed of flagellate Streblomastix strix and complex community of Bacteroidetes bacteria on its surface.</title>
        <authorList>
            <person name="Treitli S.C."/>
            <person name="Kolisko M."/>
            <person name="Husnik F."/>
            <person name="Keeling P."/>
            <person name="Hampl V."/>
        </authorList>
    </citation>
    <scope>NUCLEOTIDE SEQUENCE [LARGE SCALE GENOMIC DNA]</scope>
    <source>
        <strain evidence="2">ST1C</strain>
    </source>
</reference>
<name>A0A5J4U9K8_9EUKA</name>
<dbReference type="SMART" id="SM00268">
    <property type="entry name" value="ACTIN"/>
    <property type="match status" value="1"/>
</dbReference>
<dbReference type="InterPro" id="IPR043129">
    <property type="entry name" value="ATPase_NBD"/>
</dbReference>
<accession>A0A5J4U9K8</accession>
<organism evidence="2 3">
    <name type="scientific">Streblomastix strix</name>
    <dbReference type="NCBI Taxonomy" id="222440"/>
    <lineage>
        <taxon>Eukaryota</taxon>
        <taxon>Metamonada</taxon>
        <taxon>Preaxostyla</taxon>
        <taxon>Oxymonadida</taxon>
        <taxon>Streblomastigidae</taxon>
        <taxon>Streblomastix</taxon>
    </lineage>
</organism>
<evidence type="ECO:0000256" key="1">
    <source>
        <dbReference type="RuleBase" id="RU000487"/>
    </source>
</evidence>
<dbReference type="OrthoDB" id="5132116at2759"/>
<evidence type="ECO:0000313" key="3">
    <source>
        <dbReference type="Proteomes" id="UP000324800"/>
    </source>
</evidence>